<feature type="transmembrane region" description="Helical" evidence="5">
    <location>
        <begin position="23"/>
        <end position="41"/>
    </location>
</feature>
<dbReference type="Gene3D" id="1.20.1250.20">
    <property type="entry name" value="MFS general substrate transporter like domains"/>
    <property type="match status" value="1"/>
</dbReference>
<dbReference type="PANTHER" id="PTHR48021">
    <property type="match status" value="1"/>
</dbReference>
<dbReference type="InterPro" id="IPR005828">
    <property type="entry name" value="MFS_sugar_transport-like"/>
</dbReference>
<dbReference type="SUPFAM" id="SSF103473">
    <property type="entry name" value="MFS general substrate transporter"/>
    <property type="match status" value="1"/>
</dbReference>
<comment type="subcellular location">
    <subcellularLocation>
        <location evidence="1">Membrane</location>
        <topology evidence="1">Multi-pass membrane protein</topology>
    </subcellularLocation>
</comment>
<dbReference type="PROSITE" id="PS50850">
    <property type="entry name" value="MFS"/>
    <property type="match status" value="1"/>
</dbReference>
<dbReference type="KEGG" id="bany:112048992"/>
<dbReference type="RefSeq" id="XP_023942479.2">
    <property type="nucleotide sequence ID" value="XM_024086711.2"/>
</dbReference>
<evidence type="ECO:0000259" key="6">
    <source>
        <dbReference type="PROSITE" id="PS50850"/>
    </source>
</evidence>
<feature type="transmembrane region" description="Helical" evidence="5">
    <location>
        <begin position="139"/>
        <end position="157"/>
    </location>
</feature>
<feature type="transmembrane region" description="Helical" evidence="5">
    <location>
        <begin position="330"/>
        <end position="348"/>
    </location>
</feature>
<proteinExistence type="predicted"/>
<feature type="domain" description="Major facilitator superfamily (MFS) profile" evidence="6">
    <location>
        <begin position="1"/>
        <end position="418"/>
    </location>
</feature>
<evidence type="ECO:0000256" key="1">
    <source>
        <dbReference type="ARBA" id="ARBA00004141"/>
    </source>
</evidence>
<feature type="transmembrane region" description="Helical" evidence="5">
    <location>
        <begin position="78"/>
        <end position="99"/>
    </location>
</feature>
<dbReference type="Pfam" id="PF00083">
    <property type="entry name" value="Sugar_tr"/>
    <property type="match status" value="1"/>
</dbReference>
<name>A0A6J1N6I6_BICAN</name>
<dbReference type="InterPro" id="IPR020846">
    <property type="entry name" value="MFS_dom"/>
</dbReference>
<gene>
    <name evidence="8" type="primary">LOC112048992</name>
</gene>
<feature type="transmembrane region" description="Helical" evidence="5">
    <location>
        <begin position="111"/>
        <end position="133"/>
    </location>
</feature>
<dbReference type="AlphaFoldDB" id="A0A6J1N6I6"/>
<dbReference type="PANTHER" id="PTHR48021:SF1">
    <property type="entry name" value="GH07001P-RELATED"/>
    <property type="match status" value="1"/>
</dbReference>
<keyword evidence="3 5" id="KW-1133">Transmembrane helix</keyword>
<evidence type="ECO:0000256" key="4">
    <source>
        <dbReference type="ARBA" id="ARBA00023136"/>
    </source>
</evidence>
<feature type="transmembrane region" description="Helical" evidence="5">
    <location>
        <begin position="53"/>
        <end position="72"/>
    </location>
</feature>
<dbReference type="OrthoDB" id="6133115at2759"/>
<dbReference type="InterPro" id="IPR036259">
    <property type="entry name" value="MFS_trans_sf"/>
</dbReference>
<dbReference type="Proteomes" id="UP001652582">
    <property type="component" value="Chromosome 9"/>
</dbReference>
<keyword evidence="2 5" id="KW-0812">Transmembrane</keyword>
<feature type="transmembrane region" description="Helical" evidence="5">
    <location>
        <begin position="360"/>
        <end position="380"/>
    </location>
</feature>
<dbReference type="GO" id="GO:0022857">
    <property type="term" value="F:transmembrane transporter activity"/>
    <property type="evidence" value="ECO:0007669"/>
    <property type="project" value="InterPro"/>
</dbReference>
<organism evidence="7 8">
    <name type="scientific">Bicyclus anynana</name>
    <name type="common">Squinting bush brown butterfly</name>
    <dbReference type="NCBI Taxonomy" id="110368"/>
    <lineage>
        <taxon>Eukaryota</taxon>
        <taxon>Metazoa</taxon>
        <taxon>Ecdysozoa</taxon>
        <taxon>Arthropoda</taxon>
        <taxon>Hexapoda</taxon>
        <taxon>Insecta</taxon>
        <taxon>Pterygota</taxon>
        <taxon>Neoptera</taxon>
        <taxon>Endopterygota</taxon>
        <taxon>Lepidoptera</taxon>
        <taxon>Glossata</taxon>
        <taxon>Ditrysia</taxon>
        <taxon>Papilionoidea</taxon>
        <taxon>Nymphalidae</taxon>
        <taxon>Satyrinae</taxon>
        <taxon>Satyrini</taxon>
        <taxon>Mycalesina</taxon>
        <taxon>Bicyclus</taxon>
    </lineage>
</organism>
<dbReference type="InterPro" id="IPR050549">
    <property type="entry name" value="MFS_Trehalose_Transporter"/>
</dbReference>
<keyword evidence="7" id="KW-1185">Reference proteome</keyword>
<dbReference type="GeneID" id="112048992"/>
<accession>A0A6J1N6I6</accession>
<sequence length="451" mass="50274">MSGMIDALSSKDSSIESLTADDISWMASSINILCVLGFLLTGVLTELLGRRKAISIVSLPATACWVIIYFTHDKTVLLLTRIVIGVCFGGILVLVYISIAEYRPPQIRPLSITLIACVGSIVGTAFGHVLSILMNWRHVALIGAIPFGLSFILPFFWMESPAWLASKGRFEESKASFNALHIQSEASDNELRLLLAYERKKRREMSMNAPKVLYGRKIWVAVRKTYFWKISLLSTVICIYRVASGRILFSTLAITMLQDITGTSDILFFTVVVDGLCILGSVLSGYFLSRFKIRGLLFISGVIANVLMVILAVCLYFLPNNDPCASWAKVAILSAYFVTCLAGPYPVLDTVLSEIFPVDIKSFFLSAMGLISGTLQFSSIKLVPAMLAVMGYHGIFCFNAAIIFLCLLYLWYNLPETKGRSLHEIEYYFKNNTFNYNKELFTSEQNELLNK</sequence>
<evidence type="ECO:0000256" key="2">
    <source>
        <dbReference type="ARBA" id="ARBA00022692"/>
    </source>
</evidence>
<feature type="transmembrane region" description="Helical" evidence="5">
    <location>
        <begin position="226"/>
        <end position="254"/>
    </location>
</feature>
<evidence type="ECO:0000256" key="3">
    <source>
        <dbReference type="ARBA" id="ARBA00022989"/>
    </source>
</evidence>
<protein>
    <submittedName>
        <fullName evidence="8">Facilitated trehalose transporter Tret1</fullName>
    </submittedName>
</protein>
<feature type="transmembrane region" description="Helical" evidence="5">
    <location>
        <begin position="295"/>
        <end position="318"/>
    </location>
</feature>
<evidence type="ECO:0000313" key="8">
    <source>
        <dbReference type="RefSeq" id="XP_023942479.2"/>
    </source>
</evidence>
<keyword evidence="4 5" id="KW-0472">Membrane</keyword>
<evidence type="ECO:0000313" key="7">
    <source>
        <dbReference type="Proteomes" id="UP001652582"/>
    </source>
</evidence>
<evidence type="ECO:0000256" key="5">
    <source>
        <dbReference type="SAM" id="Phobius"/>
    </source>
</evidence>
<dbReference type="GO" id="GO:0016020">
    <property type="term" value="C:membrane"/>
    <property type="evidence" value="ECO:0007669"/>
    <property type="project" value="UniProtKB-SubCell"/>
</dbReference>
<feature type="transmembrane region" description="Helical" evidence="5">
    <location>
        <begin position="266"/>
        <end position="288"/>
    </location>
</feature>
<feature type="transmembrane region" description="Helical" evidence="5">
    <location>
        <begin position="392"/>
        <end position="412"/>
    </location>
</feature>
<reference evidence="8" key="1">
    <citation type="submission" date="2025-08" db="UniProtKB">
        <authorList>
            <consortium name="RefSeq"/>
        </authorList>
    </citation>
    <scope>IDENTIFICATION</scope>
</reference>